<proteinExistence type="predicted"/>
<gene>
    <name evidence="1" type="ORF">F2Q70_00041464</name>
</gene>
<dbReference type="EMBL" id="QGKY02000190">
    <property type="protein sequence ID" value="KAF2590565.1"/>
    <property type="molecule type" value="Genomic_DNA"/>
</dbReference>
<protein>
    <submittedName>
        <fullName evidence="1">Uncharacterized protein</fullName>
    </submittedName>
</protein>
<accession>A0A8S9K828</accession>
<organism evidence="1">
    <name type="scientific">Brassica cretica</name>
    <name type="common">Mustard</name>
    <dbReference type="NCBI Taxonomy" id="69181"/>
    <lineage>
        <taxon>Eukaryota</taxon>
        <taxon>Viridiplantae</taxon>
        <taxon>Streptophyta</taxon>
        <taxon>Embryophyta</taxon>
        <taxon>Tracheophyta</taxon>
        <taxon>Spermatophyta</taxon>
        <taxon>Magnoliopsida</taxon>
        <taxon>eudicotyledons</taxon>
        <taxon>Gunneridae</taxon>
        <taxon>Pentapetalae</taxon>
        <taxon>rosids</taxon>
        <taxon>malvids</taxon>
        <taxon>Brassicales</taxon>
        <taxon>Brassicaceae</taxon>
        <taxon>Brassiceae</taxon>
        <taxon>Brassica</taxon>
    </lineage>
</organism>
<comment type="caution">
    <text evidence="1">The sequence shown here is derived from an EMBL/GenBank/DDBJ whole genome shotgun (WGS) entry which is preliminary data.</text>
</comment>
<name>A0A8S9K828_BRACR</name>
<dbReference type="AlphaFoldDB" id="A0A8S9K828"/>
<evidence type="ECO:0000313" key="1">
    <source>
        <dbReference type="EMBL" id="KAF2590565.1"/>
    </source>
</evidence>
<reference evidence="1" key="1">
    <citation type="submission" date="2019-12" db="EMBL/GenBank/DDBJ databases">
        <title>Genome sequencing and annotation of Brassica cretica.</title>
        <authorList>
            <person name="Studholme D.J."/>
            <person name="Sarris P.F."/>
        </authorList>
    </citation>
    <scope>NUCLEOTIDE SEQUENCE</scope>
    <source>
        <strain evidence="1">PFS-102/07</strain>
        <tissue evidence="1">Leaf</tissue>
    </source>
</reference>
<sequence length="53" mass="6099">MSLVSTLPVDPQRPICQIDASWIDNITVSGFQYRPYTEDKKFSCRFSRQGGKM</sequence>